<dbReference type="SUPFAM" id="SSF56176">
    <property type="entry name" value="FAD-binding/transporter-associated domain-like"/>
    <property type="match status" value="1"/>
</dbReference>
<proteinExistence type="inferred from homology"/>
<comment type="similarity">
    <text evidence="2">Belongs to the oxygen-dependent FAD-linked oxidoreductase family.</text>
</comment>
<evidence type="ECO:0000256" key="3">
    <source>
        <dbReference type="ARBA" id="ARBA00022630"/>
    </source>
</evidence>
<sequence>MTQTPTGIDQADIAGLRARIRGNVFRPTEEGYATVSFNASVSRRPWAVVDAAGSDDVAAAVAFAAANDMTVAVHGTGHGATPIDGRSLLVRTGALDTCEIDPATRTARVGAGVRWQRVIEAAAQFGLAPLCGSAPGVGVAGFLSGGGIGPLVRSVGVSSDYVRAIEMVTGDGRLRRVSADADPDLFWGCRGGKATLGIVTELEIELLPIAEFYGGAVYFDGADAAAVLAAWQRWTQDLPREASTSIALLRLPDMPGVPPMLAGKLTVAVRYASVADADTAASTFAPMRAVATPILDAVGTMPYAAVGMIHADPTDPKPAYENGMLLSGLPDDAVRTLLDHAGPEVASPLLLVELRLLGGAFAEQRGPDSAVCHRDAALNMHVVGVLVPPIADIVPGHADRLIGDMSEWATGGRLPNFTASADPERVRSCYDEETAAWLAALALQHDPGGVLGVGQVAR</sequence>
<dbReference type="InterPro" id="IPR016167">
    <property type="entry name" value="FAD-bd_PCMH_sub1"/>
</dbReference>
<dbReference type="PROSITE" id="PS51387">
    <property type="entry name" value="FAD_PCMH"/>
    <property type="match status" value="1"/>
</dbReference>
<dbReference type="PROSITE" id="PS00862">
    <property type="entry name" value="OX2_COVAL_FAD"/>
    <property type="match status" value="1"/>
</dbReference>
<dbReference type="Gene3D" id="3.30.43.10">
    <property type="entry name" value="Uridine Diphospho-n-acetylenolpyruvylglucosamine Reductase, domain 2"/>
    <property type="match status" value="1"/>
</dbReference>
<dbReference type="Proteomes" id="UP000037247">
    <property type="component" value="Unassembled WGS sequence"/>
</dbReference>
<organism evidence="7 8">
    <name type="scientific">Gordonia jacobaea</name>
    <dbReference type="NCBI Taxonomy" id="122202"/>
    <lineage>
        <taxon>Bacteria</taxon>
        <taxon>Bacillati</taxon>
        <taxon>Actinomycetota</taxon>
        <taxon>Actinomycetes</taxon>
        <taxon>Mycobacteriales</taxon>
        <taxon>Gordoniaceae</taxon>
        <taxon>Gordonia</taxon>
    </lineage>
</organism>
<dbReference type="InterPro" id="IPR006094">
    <property type="entry name" value="Oxid_FAD_bind_N"/>
</dbReference>
<reference evidence="7 8" key="1">
    <citation type="submission" date="2015-05" db="EMBL/GenBank/DDBJ databases">
        <title>Draft genome sequence of the bacterium Gordonia jacobaea a new member of the Gordonia genus.</title>
        <authorList>
            <person name="Jimenez-Galisteo G."/>
            <person name="Dominguez A."/>
            <person name="Munoz E."/>
            <person name="Vinas M."/>
        </authorList>
    </citation>
    <scope>NUCLEOTIDE SEQUENCE [LARGE SCALE GENOMIC DNA]</scope>
    <source>
        <strain evidence="8">mv1</strain>
    </source>
</reference>
<dbReference type="Gene3D" id="3.40.462.20">
    <property type="match status" value="1"/>
</dbReference>
<accession>A0ABR5IEC5</accession>
<gene>
    <name evidence="7" type="ORF">ABW18_07975</name>
</gene>
<evidence type="ECO:0000256" key="1">
    <source>
        <dbReference type="ARBA" id="ARBA00001974"/>
    </source>
</evidence>
<keyword evidence="8" id="KW-1185">Reference proteome</keyword>
<dbReference type="RefSeq" id="WP_049698418.1">
    <property type="nucleotide sequence ID" value="NZ_JAQDQF010000009.1"/>
</dbReference>
<evidence type="ECO:0000256" key="4">
    <source>
        <dbReference type="ARBA" id="ARBA00022827"/>
    </source>
</evidence>
<feature type="domain" description="FAD-binding PCMH-type" evidence="6">
    <location>
        <begin position="41"/>
        <end position="209"/>
    </location>
</feature>
<evidence type="ECO:0000313" key="8">
    <source>
        <dbReference type="Proteomes" id="UP000037247"/>
    </source>
</evidence>
<dbReference type="InterPro" id="IPR050416">
    <property type="entry name" value="FAD-linked_Oxidoreductase"/>
</dbReference>
<evidence type="ECO:0000256" key="2">
    <source>
        <dbReference type="ARBA" id="ARBA00005466"/>
    </source>
</evidence>
<dbReference type="InterPro" id="IPR036318">
    <property type="entry name" value="FAD-bd_PCMH-like_sf"/>
</dbReference>
<dbReference type="InterPro" id="IPR016169">
    <property type="entry name" value="FAD-bd_PCMH_sub2"/>
</dbReference>
<name>A0ABR5IEC5_9ACTN</name>
<evidence type="ECO:0000259" key="6">
    <source>
        <dbReference type="PROSITE" id="PS51387"/>
    </source>
</evidence>
<dbReference type="PANTHER" id="PTHR42973:SF39">
    <property type="entry name" value="FAD-BINDING PCMH-TYPE DOMAIN-CONTAINING PROTEIN"/>
    <property type="match status" value="1"/>
</dbReference>
<keyword evidence="3" id="KW-0285">Flavoprotein</keyword>
<dbReference type="EMBL" id="LDTZ01000015">
    <property type="protein sequence ID" value="KNA92085.1"/>
    <property type="molecule type" value="Genomic_DNA"/>
</dbReference>
<keyword evidence="5" id="KW-0560">Oxidoreductase</keyword>
<protein>
    <submittedName>
        <fullName evidence="7">FAD-linked oxidase</fullName>
    </submittedName>
</protein>
<keyword evidence="4" id="KW-0274">FAD</keyword>
<dbReference type="InterPro" id="IPR016166">
    <property type="entry name" value="FAD-bd_PCMH"/>
</dbReference>
<comment type="caution">
    <text evidence="7">The sequence shown here is derived from an EMBL/GenBank/DDBJ whole genome shotgun (WGS) entry which is preliminary data.</text>
</comment>
<evidence type="ECO:0000256" key="5">
    <source>
        <dbReference type="ARBA" id="ARBA00023002"/>
    </source>
</evidence>
<evidence type="ECO:0000313" key="7">
    <source>
        <dbReference type="EMBL" id="KNA92085.1"/>
    </source>
</evidence>
<dbReference type="InterPro" id="IPR006093">
    <property type="entry name" value="Oxy_OxRdtase_FAD_BS"/>
</dbReference>
<dbReference type="Gene3D" id="3.30.465.10">
    <property type="match status" value="1"/>
</dbReference>
<comment type="cofactor">
    <cofactor evidence="1">
        <name>FAD</name>
        <dbReference type="ChEBI" id="CHEBI:57692"/>
    </cofactor>
</comment>
<dbReference type="Pfam" id="PF01565">
    <property type="entry name" value="FAD_binding_4"/>
    <property type="match status" value="1"/>
</dbReference>
<dbReference type="PANTHER" id="PTHR42973">
    <property type="entry name" value="BINDING OXIDOREDUCTASE, PUTATIVE (AFU_ORTHOLOGUE AFUA_1G17690)-RELATED"/>
    <property type="match status" value="1"/>
</dbReference>